<evidence type="ECO:0000313" key="8">
    <source>
        <dbReference type="EMBL" id="EEA05934.1"/>
    </source>
</evidence>
<evidence type="ECO:0000256" key="3">
    <source>
        <dbReference type="ARBA" id="ARBA00022490"/>
    </source>
</evidence>
<feature type="coiled-coil region" evidence="7">
    <location>
        <begin position="208"/>
        <end position="257"/>
    </location>
</feature>
<dbReference type="AlphaFoldDB" id="B6ACT0"/>
<dbReference type="VEuPathDB" id="CryptoDB:CMU_016850"/>
<evidence type="ECO:0000256" key="5">
    <source>
        <dbReference type="ARBA" id="ARBA00023054"/>
    </source>
</evidence>
<dbReference type="GO" id="GO:0005874">
    <property type="term" value="C:microtubule"/>
    <property type="evidence" value="ECO:0007669"/>
    <property type="project" value="UniProtKB-KW"/>
</dbReference>
<proteinExistence type="inferred from homology"/>
<evidence type="ECO:0000256" key="2">
    <source>
        <dbReference type="ARBA" id="ARBA00005678"/>
    </source>
</evidence>
<evidence type="ECO:0000256" key="4">
    <source>
        <dbReference type="ARBA" id="ARBA00022701"/>
    </source>
</evidence>
<dbReference type="eggNOG" id="ENOG502S6EQ">
    <property type="taxonomic scope" value="Eukaryota"/>
</dbReference>
<protein>
    <submittedName>
        <fullName evidence="8">SF-assemblin/beta giardin family protein</fullName>
    </submittedName>
</protein>
<dbReference type="PANTHER" id="PTHR40412">
    <property type="entry name" value="SF-ASSEMBLIN"/>
    <property type="match status" value="1"/>
</dbReference>
<keyword evidence="6" id="KW-0206">Cytoskeleton</keyword>
<evidence type="ECO:0000313" key="9">
    <source>
        <dbReference type="Proteomes" id="UP000001460"/>
    </source>
</evidence>
<dbReference type="OMA" id="QNYCDEQ"/>
<keyword evidence="5 7" id="KW-0175">Coiled coil</keyword>
<dbReference type="Pfam" id="PF06705">
    <property type="entry name" value="SF-assemblin"/>
    <property type="match status" value="1"/>
</dbReference>
<keyword evidence="9" id="KW-1185">Reference proteome</keyword>
<dbReference type="RefSeq" id="XP_002140283.1">
    <property type="nucleotide sequence ID" value="XM_002140247.1"/>
</dbReference>
<evidence type="ECO:0000256" key="6">
    <source>
        <dbReference type="ARBA" id="ARBA00023212"/>
    </source>
</evidence>
<comment type="subcellular location">
    <subcellularLocation>
        <location evidence="1">Cytoplasm</location>
        <location evidence="1">Cytoskeleton</location>
    </subcellularLocation>
</comment>
<dbReference type="EMBL" id="DS989728">
    <property type="protein sequence ID" value="EEA05934.1"/>
    <property type="molecule type" value="Genomic_DNA"/>
</dbReference>
<accession>B6ACT0</accession>
<organism evidence="8 9">
    <name type="scientific">Cryptosporidium muris (strain RN66)</name>
    <dbReference type="NCBI Taxonomy" id="441375"/>
    <lineage>
        <taxon>Eukaryota</taxon>
        <taxon>Sar</taxon>
        <taxon>Alveolata</taxon>
        <taxon>Apicomplexa</taxon>
        <taxon>Conoidasida</taxon>
        <taxon>Coccidia</taxon>
        <taxon>Eucoccidiorida</taxon>
        <taxon>Eimeriorina</taxon>
        <taxon>Cryptosporidiidae</taxon>
        <taxon>Cryptosporidium</taxon>
    </lineage>
</organism>
<dbReference type="PANTHER" id="PTHR40412:SF1">
    <property type="entry name" value="SF-ASSEMBLIN"/>
    <property type="match status" value="1"/>
</dbReference>
<name>B6ACT0_CRYMR</name>
<evidence type="ECO:0000256" key="7">
    <source>
        <dbReference type="SAM" id="Coils"/>
    </source>
</evidence>
<sequence length="367" mass="42412">MSQENSSEQLNCSKLIVPLSQRPLELSMGLRNENLDTSINSGTKAEDEHDLLGNRMGSLESCTHIPNFSNVHNFQLSLSNSSLKNVNPTQTMLSSSYTPDNISSSLSVSSTSFISNSSSLPLSTKQKLSQIQGQLLGLEKQLRNDTRQKREYEETRFQNLKENTLKLRKSLDMEIQQRNEIHNTLKKSFEQQISSVQEKLENIFLGKLDQLSIACQSLQDRLQVIEKDIGEDKTQIFQDYENRYQALKNEVINAKSIAEREYHIAEDKEKQIRRFLKDLEVHVKKEVEREHTQRETIIQTMQDDFYQLRDKIEKNQDKFQNFVLEEVAHLKNGLAKETQNRESADDDIVQALNQYTKALQDVLKIIC</sequence>
<keyword evidence="3" id="KW-0963">Cytoplasm</keyword>
<dbReference type="PRINTS" id="PR01799">
    <property type="entry name" value="SFASSEMBLIN"/>
</dbReference>
<reference evidence="8" key="1">
    <citation type="submission" date="2008-06" db="EMBL/GenBank/DDBJ databases">
        <authorList>
            <person name="Lorenzi H."/>
            <person name="Inman J."/>
            <person name="Miller J."/>
            <person name="Schobel S."/>
            <person name="Amedeo P."/>
            <person name="Caler E.V."/>
            <person name="da Silva J."/>
        </authorList>
    </citation>
    <scope>NUCLEOTIDE SEQUENCE [LARGE SCALE GENOMIC DNA]</scope>
    <source>
        <strain evidence="8">RN66</strain>
    </source>
</reference>
<dbReference type="GeneID" id="6995343"/>
<dbReference type="OrthoDB" id="436841at2759"/>
<keyword evidence="4" id="KW-0493">Microtubule</keyword>
<feature type="coiled-coil region" evidence="7">
    <location>
        <begin position="128"/>
        <end position="155"/>
    </location>
</feature>
<dbReference type="InterPro" id="IPR008374">
    <property type="entry name" value="SF_assemblin/giardin_b"/>
</dbReference>
<comment type="similarity">
    <text evidence="2">Belongs to the SF-assemblin family.</text>
</comment>
<dbReference type="GO" id="GO:0005200">
    <property type="term" value="F:structural constituent of cytoskeleton"/>
    <property type="evidence" value="ECO:0007669"/>
    <property type="project" value="InterPro"/>
</dbReference>
<evidence type="ECO:0000256" key="1">
    <source>
        <dbReference type="ARBA" id="ARBA00004245"/>
    </source>
</evidence>
<dbReference type="Proteomes" id="UP000001460">
    <property type="component" value="Unassembled WGS sequence"/>
</dbReference>
<gene>
    <name evidence="8" type="ORF">CMU_016850</name>
</gene>